<dbReference type="FunFam" id="3.40.50.300:FF:000610">
    <property type="entry name" value="Multidrug resistance-associated ABC transporter"/>
    <property type="match status" value="1"/>
</dbReference>
<protein>
    <recommendedName>
        <fullName evidence="16">P-loop containing nucleoside triphosphate hydrolase protein</fullName>
    </recommendedName>
</protein>
<dbReference type="InterPro" id="IPR003439">
    <property type="entry name" value="ABC_transporter-like_ATP-bd"/>
</dbReference>
<feature type="transmembrane region" description="Helical" evidence="11">
    <location>
        <begin position="49"/>
        <end position="66"/>
    </location>
</feature>
<evidence type="ECO:0000256" key="7">
    <source>
        <dbReference type="ARBA" id="ARBA00022840"/>
    </source>
</evidence>
<dbReference type="CDD" id="cd18604">
    <property type="entry name" value="ABC_6TM_VMR1_D2_like"/>
    <property type="match status" value="1"/>
</dbReference>
<keyword evidence="15" id="KW-1185">Reference proteome</keyword>
<evidence type="ECO:0000256" key="6">
    <source>
        <dbReference type="ARBA" id="ARBA00022741"/>
    </source>
</evidence>
<dbReference type="CDD" id="cd03250">
    <property type="entry name" value="ABCC_MRP_domain1"/>
    <property type="match status" value="1"/>
</dbReference>
<feature type="transmembrane region" description="Helical" evidence="11">
    <location>
        <begin position="719"/>
        <end position="742"/>
    </location>
</feature>
<dbReference type="InterPro" id="IPR003593">
    <property type="entry name" value="AAA+_ATPase"/>
</dbReference>
<dbReference type="Gene3D" id="3.40.50.300">
    <property type="entry name" value="P-loop containing nucleotide triphosphate hydrolases"/>
    <property type="match status" value="2"/>
</dbReference>
<dbReference type="GO" id="GO:0005524">
    <property type="term" value="F:ATP binding"/>
    <property type="evidence" value="ECO:0007669"/>
    <property type="project" value="UniProtKB-KW"/>
</dbReference>
<evidence type="ECO:0000256" key="2">
    <source>
        <dbReference type="ARBA" id="ARBA00009726"/>
    </source>
</evidence>
<feature type="domain" description="ABC transporter" evidence="12">
    <location>
        <begin position="995"/>
        <end position="1231"/>
    </location>
</feature>
<dbReference type="InterPro" id="IPR011527">
    <property type="entry name" value="ABC1_TM_dom"/>
</dbReference>
<dbReference type="GO" id="GO:0016887">
    <property type="term" value="F:ATP hydrolysis activity"/>
    <property type="evidence" value="ECO:0007669"/>
    <property type="project" value="InterPro"/>
</dbReference>
<dbReference type="PROSITE" id="PS50929">
    <property type="entry name" value="ABC_TM1F"/>
    <property type="match status" value="2"/>
</dbReference>
<accession>A0A0M9WH07</accession>
<dbReference type="PROSITE" id="PS00211">
    <property type="entry name" value="ABC_TRANSPORTER_1"/>
    <property type="match status" value="1"/>
</dbReference>
<dbReference type="CDD" id="cd03244">
    <property type="entry name" value="ABCC_MRP_domain2"/>
    <property type="match status" value="1"/>
</dbReference>
<keyword evidence="5" id="KW-0677">Repeat</keyword>
<comment type="subcellular location">
    <subcellularLocation>
        <location evidence="1">Membrane</location>
        <topology evidence="1">Multi-pass membrane protein</topology>
    </subcellularLocation>
</comment>
<feature type="domain" description="ABC transmembrane type-1" evidence="13">
    <location>
        <begin position="663"/>
        <end position="950"/>
    </location>
</feature>
<dbReference type="Gene3D" id="1.20.1560.10">
    <property type="entry name" value="ABC transporter type 1, transmembrane domain"/>
    <property type="match status" value="2"/>
</dbReference>
<evidence type="ECO:0000256" key="10">
    <source>
        <dbReference type="SAM" id="MobiDB-lite"/>
    </source>
</evidence>
<dbReference type="InterPro" id="IPR036640">
    <property type="entry name" value="ABC1_TM_sf"/>
</dbReference>
<evidence type="ECO:0000259" key="13">
    <source>
        <dbReference type="PROSITE" id="PS50929"/>
    </source>
</evidence>
<dbReference type="GO" id="GO:0005737">
    <property type="term" value="C:cytoplasm"/>
    <property type="evidence" value="ECO:0007669"/>
    <property type="project" value="UniProtKB-ARBA"/>
</dbReference>
<feature type="transmembrane region" description="Helical" evidence="11">
    <location>
        <begin position="909"/>
        <end position="928"/>
    </location>
</feature>
<feature type="transmembrane region" description="Helical" evidence="11">
    <location>
        <begin position="169"/>
        <end position="187"/>
    </location>
</feature>
<keyword evidence="8 11" id="KW-1133">Transmembrane helix</keyword>
<organism evidence="14 15">
    <name type="scientific">Penicillium nordicum</name>
    <dbReference type="NCBI Taxonomy" id="229535"/>
    <lineage>
        <taxon>Eukaryota</taxon>
        <taxon>Fungi</taxon>
        <taxon>Dikarya</taxon>
        <taxon>Ascomycota</taxon>
        <taxon>Pezizomycotina</taxon>
        <taxon>Eurotiomycetes</taxon>
        <taxon>Eurotiomycetidae</taxon>
        <taxon>Eurotiales</taxon>
        <taxon>Aspergillaceae</taxon>
        <taxon>Penicillium</taxon>
    </lineage>
</organism>
<dbReference type="PANTHER" id="PTHR24223">
    <property type="entry name" value="ATP-BINDING CASSETTE SUB-FAMILY C"/>
    <property type="match status" value="1"/>
</dbReference>
<dbReference type="STRING" id="229535.A0A0M9WH07"/>
<dbReference type="SUPFAM" id="SSF90123">
    <property type="entry name" value="ABC transporter transmembrane region"/>
    <property type="match status" value="2"/>
</dbReference>
<keyword evidence="7" id="KW-0067">ATP-binding</keyword>
<dbReference type="Pfam" id="PF00664">
    <property type="entry name" value="ABC_membrane"/>
    <property type="match status" value="2"/>
</dbReference>
<evidence type="ECO:0000313" key="15">
    <source>
        <dbReference type="Proteomes" id="UP000037696"/>
    </source>
</evidence>
<evidence type="ECO:0000259" key="12">
    <source>
        <dbReference type="PROSITE" id="PS50893"/>
    </source>
</evidence>
<dbReference type="CDD" id="cd18596">
    <property type="entry name" value="ABC_6TM_VMR1_D1_like"/>
    <property type="match status" value="1"/>
</dbReference>
<evidence type="ECO:0000256" key="8">
    <source>
        <dbReference type="ARBA" id="ARBA00022989"/>
    </source>
</evidence>
<dbReference type="FunFam" id="1.20.1560.10:FF:000013">
    <property type="entry name" value="ABC transporter C family member 2"/>
    <property type="match status" value="1"/>
</dbReference>
<feature type="transmembrane region" description="Helical" evidence="11">
    <location>
        <begin position="12"/>
        <end position="29"/>
    </location>
</feature>
<dbReference type="GO" id="GO:0016020">
    <property type="term" value="C:membrane"/>
    <property type="evidence" value="ECO:0007669"/>
    <property type="project" value="UniProtKB-SubCell"/>
</dbReference>
<proteinExistence type="inferred from homology"/>
<dbReference type="Pfam" id="PF00005">
    <property type="entry name" value="ABC_tran"/>
    <property type="match status" value="2"/>
</dbReference>
<dbReference type="PANTHER" id="PTHR24223:SF456">
    <property type="entry name" value="MULTIDRUG RESISTANCE-ASSOCIATED PROTEIN LETHAL(2)03659"/>
    <property type="match status" value="1"/>
</dbReference>
<dbReference type="GO" id="GO:0140359">
    <property type="term" value="F:ABC-type transporter activity"/>
    <property type="evidence" value="ECO:0007669"/>
    <property type="project" value="InterPro"/>
</dbReference>
<sequence length="1248" mass="139224">MLANLKQVTLQFILTVLLCFVMFTPHFALMRLLQLLEPDSEALPDRTDLWVWIIAFGLLTSCFSLLENWVHWICQNKVAIRIQEQLTIMICDKAMRLGGLSTVPGDRGETTHQGRKPTSTSTQNMTNPIAVDAHRISKCAAILPRVATVPLRIVVACCILGHLLGWESFLAMVAILTTMVPLKLWCFRKYMTTEGDLMSQRDRRTSAVNEALRGIRQLKMSAMDKKWEQKIDILRTVELYTQRRAFTLATVGVSIQLLGSVTLSASALAIHAVFHGNLKSSVAFTALAILGSIDKISFSLPELIIEVLDAVVSLRRMDRFFQRDERVMQHIVSDKISFENVTVTWKQEHSLSKDRWALNGLCLDFPNHGLTVITGPTGSGKSLLLAAILGECDIIKGTIKAPIMMAPISQVESLEIEDEWIQPCSMAYASQDPWIEAISIRANILFGLPFSGQRYHQVLFECALLQDLESMPCGDLTEVGNDGFNLSGSQKWRIALARVLYSRAGILILDDIFSAVDVHTSRHIYEHALTGDLAAGRTRVLVTHHLGLCLPMVDYIIRLQGGKAQYVGSVTELEGMGVLDSLLGLERLCIPRKADYYERTAPTVELHQEPSFVHGGSSAITERDKIGMRNVISQESGQQGAIKLSHVQHYIRKCAQWPSLFYVVACYFAYSGLLLARNWWVKLWSDNKHVSSFGEQRLHQVYAFGYQSMASNGIDSRTAFFVSTYLALSCVAWVVGSMRGYILLMASLRASRAMFQELLAAVLRAPLRWIDTTPTGRKMNRFTSDFDMLDAYLGHDITELLVSSMDCMVVLLPNTFASPCLTTVAIALLLLCVWYSRQYLIMAREMKRLESGARSPIYDQMSSSINGLWTIRAFGRTQDYIDRMQTNVDYHARALWQLWLLSRWLGFRMNMIGTLFCVVTAATVVFLGDADAALAGFVLGFTIQLTHSMTKAILAYACFELDMNGVERVLDYTQIKTEPSGGRDPPAAWPTEGRIEVSDLIVSYAPDMPPVIKGLNFQVESHQRVGVVGRTGAGKSSLALALFRLLEAKEGNILIDGIDISDIKLHHLRTRLAIIPQDPILFSGTIRSNLDPSGERTDNELLHALNEVHWSQTTQTPAFDILRGIEDELGANMSQGQRQLLCLARAAVSKPKVLVLDEATSAVDKHTDRLIQDSLKSSSHNTSTLLVIAHRLSTIVDYDRVLVLGAGQAVEFGHPADLMEIKGGAFRCMIDEDPERDAIKERITRNFD</sequence>
<feature type="domain" description="ABC transmembrane type-1" evidence="13">
    <location>
        <begin position="12"/>
        <end position="293"/>
    </location>
</feature>
<name>A0A0M9WH07_9EURO</name>
<feature type="transmembrane region" description="Helical" evidence="11">
    <location>
        <begin position="245"/>
        <end position="274"/>
    </location>
</feature>
<feature type="transmembrane region" description="Helical" evidence="11">
    <location>
        <begin position="660"/>
        <end position="680"/>
    </location>
</feature>
<keyword evidence="4 11" id="KW-0812">Transmembrane</keyword>
<evidence type="ECO:0000256" key="1">
    <source>
        <dbReference type="ARBA" id="ARBA00004141"/>
    </source>
</evidence>
<evidence type="ECO:0000256" key="11">
    <source>
        <dbReference type="SAM" id="Phobius"/>
    </source>
</evidence>
<dbReference type="OrthoDB" id="6500128at2759"/>
<evidence type="ECO:0000313" key="14">
    <source>
        <dbReference type="EMBL" id="KOS44369.1"/>
    </source>
</evidence>
<evidence type="ECO:0000256" key="4">
    <source>
        <dbReference type="ARBA" id="ARBA00022692"/>
    </source>
</evidence>
<keyword evidence="9 11" id="KW-0472">Membrane</keyword>
<dbReference type="AlphaFoldDB" id="A0A0M9WH07"/>
<evidence type="ECO:0000256" key="9">
    <source>
        <dbReference type="ARBA" id="ARBA00023136"/>
    </source>
</evidence>
<dbReference type="EMBL" id="LHQQ01000062">
    <property type="protein sequence ID" value="KOS44369.1"/>
    <property type="molecule type" value="Genomic_DNA"/>
</dbReference>
<gene>
    <name evidence="14" type="ORF">ACN38_g4732</name>
</gene>
<evidence type="ECO:0000256" key="5">
    <source>
        <dbReference type="ARBA" id="ARBA00022737"/>
    </source>
</evidence>
<feature type="region of interest" description="Disordered" evidence="10">
    <location>
        <begin position="103"/>
        <end position="124"/>
    </location>
</feature>
<dbReference type="SMART" id="SM00382">
    <property type="entry name" value="AAA"/>
    <property type="match status" value="2"/>
</dbReference>
<dbReference type="SUPFAM" id="SSF52540">
    <property type="entry name" value="P-loop containing nucleoside triphosphate hydrolases"/>
    <property type="match status" value="2"/>
</dbReference>
<keyword evidence="6" id="KW-0547">Nucleotide-binding</keyword>
<dbReference type="Proteomes" id="UP000037696">
    <property type="component" value="Unassembled WGS sequence"/>
</dbReference>
<comment type="caution">
    <text evidence="14">The sequence shown here is derived from an EMBL/GenBank/DDBJ whole genome shotgun (WGS) entry which is preliminary data.</text>
</comment>
<keyword evidence="3" id="KW-0813">Transport</keyword>
<evidence type="ECO:0000256" key="3">
    <source>
        <dbReference type="ARBA" id="ARBA00022448"/>
    </source>
</evidence>
<comment type="similarity">
    <text evidence="2">Belongs to the ABC transporter superfamily. ABCC family. Conjugate transporter (TC 3.A.1.208) subfamily.</text>
</comment>
<dbReference type="InterPro" id="IPR050173">
    <property type="entry name" value="ABC_transporter_C-like"/>
</dbReference>
<dbReference type="InterPro" id="IPR027417">
    <property type="entry name" value="P-loop_NTPase"/>
</dbReference>
<feature type="domain" description="ABC transporter" evidence="12">
    <location>
        <begin position="336"/>
        <end position="586"/>
    </location>
</feature>
<reference evidence="14 15" key="1">
    <citation type="submission" date="2015-08" db="EMBL/GenBank/DDBJ databases">
        <title>Genome sequencing of Penicillium nordicum.</title>
        <authorList>
            <person name="Nguyen H.D."/>
            <person name="Seifert K.A."/>
        </authorList>
    </citation>
    <scope>NUCLEOTIDE SEQUENCE [LARGE SCALE GENOMIC DNA]</scope>
    <source>
        <strain evidence="14 15">DAOMC 185683</strain>
    </source>
</reference>
<dbReference type="InterPro" id="IPR017871">
    <property type="entry name" value="ABC_transporter-like_CS"/>
</dbReference>
<evidence type="ECO:0008006" key="16">
    <source>
        <dbReference type="Google" id="ProtNLM"/>
    </source>
</evidence>
<feature type="transmembrane region" description="Helical" evidence="11">
    <location>
        <begin position="816"/>
        <end position="836"/>
    </location>
</feature>
<feature type="transmembrane region" description="Helical" evidence="11">
    <location>
        <begin position="142"/>
        <end position="163"/>
    </location>
</feature>
<dbReference type="PROSITE" id="PS50893">
    <property type="entry name" value="ABC_TRANSPORTER_2"/>
    <property type="match status" value="2"/>
</dbReference>